<evidence type="ECO:0000256" key="2">
    <source>
        <dbReference type="ARBA" id="ARBA00005179"/>
    </source>
</evidence>
<dbReference type="PANTHER" id="PTHR24305:SF166">
    <property type="entry name" value="CYTOCHROME P450 12A4, MITOCHONDRIAL-RELATED"/>
    <property type="match status" value="1"/>
</dbReference>
<dbReference type="GO" id="GO:0004497">
    <property type="term" value="F:monooxygenase activity"/>
    <property type="evidence" value="ECO:0007669"/>
    <property type="project" value="UniProtKB-KW"/>
</dbReference>
<evidence type="ECO:0000256" key="6">
    <source>
        <dbReference type="ARBA" id="ARBA00023002"/>
    </source>
</evidence>
<keyword evidence="7 9" id="KW-0408">Iron</keyword>
<proteinExistence type="inferred from homology"/>
<dbReference type="PRINTS" id="PR00463">
    <property type="entry name" value="EP450I"/>
</dbReference>
<gene>
    <name evidence="12" type="ORF">M422DRAFT_249745</name>
</gene>
<dbReference type="SUPFAM" id="SSF48264">
    <property type="entry name" value="Cytochrome P450"/>
    <property type="match status" value="1"/>
</dbReference>
<evidence type="ECO:0000256" key="9">
    <source>
        <dbReference type="PIRSR" id="PIRSR602401-1"/>
    </source>
</evidence>
<keyword evidence="11" id="KW-1133">Transmembrane helix</keyword>
<dbReference type="PRINTS" id="PR00385">
    <property type="entry name" value="P450"/>
</dbReference>
<evidence type="ECO:0000256" key="4">
    <source>
        <dbReference type="ARBA" id="ARBA00022617"/>
    </source>
</evidence>
<keyword evidence="6 10" id="KW-0560">Oxidoreductase</keyword>
<evidence type="ECO:0000313" key="12">
    <source>
        <dbReference type="EMBL" id="KIJ46597.1"/>
    </source>
</evidence>
<evidence type="ECO:0008006" key="14">
    <source>
        <dbReference type="Google" id="ProtNLM"/>
    </source>
</evidence>
<keyword evidence="5 9" id="KW-0479">Metal-binding</keyword>
<reference evidence="12 13" key="1">
    <citation type="submission" date="2014-06" db="EMBL/GenBank/DDBJ databases">
        <title>Evolutionary Origins and Diversification of the Mycorrhizal Mutualists.</title>
        <authorList>
            <consortium name="DOE Joint Genome Institute"/>
            <consortium name="Mycorrhizal Genomics Consortium"/>
            <person name="Kohler A."/>
            <person name="Kuo A."/>
            <person name="Nagy L.G."/>
            <person name="Floudas D."/>
            <person name="Copeland A."/>
            <person name="Barry K.W."/>
            <person name="Cichocki N."/>
            <person name="Veneault-Fourrey C."/>
            <person name="LaButti K."/>
            <person name="Lindquist E.A."/>
            <person name="Lipzen A."/>
            <person name="Lundell T."/>
            <person name="Morin E."/>
            <person name="Murat C."/>
            <person name="Riley R."/>
            <person name="Ohm R."/>
            <person name="Sun H."/>
            <person name="Tunlid A."/>
            <person name="Henrissat B."/>
            <person name="Grigoriev I.V."/>
            <person name="Hibbett D.S."/>
            <person name="Martin F."/>
        </authorList>
    </citation>
    <scope>NUCLEOTIDE SEQUENCE [LARGE SCALE GENOMIC DNA]</scope>
    <source>
        <strain evidence="12 13">SS14</strain>
    </source>
</reference>
<dbReference type="Gene3D" id="1.10.630.10">
    <property type="entry name" value="Cytochrome P450"/>
    <property type="match status" value="1"/>
</dbReference>
<keyword evidence="8 10" id="KW-0503">Monooxygenase</keyword>
<keyword evidence="11" id="KW-0472">Membrane</keyword>
<comment type="similarity">
    <text evidence="3 10">Belongs to the cytochrome P450 family.</text>
</comment>
<dbReference type="OrthoDB" id="1470350at2759"/>
<dbReference type="InterPro" id="IPR017972">
    <property type="entry name" value="Cyt_P450_CS"/>
</dbReference>
<comment type="pathway">
    <text evidence="2">Secondary metabolite biosynthesis.</text>
</comment>
<dbReference type="AlphaFoldDB" id="A0A0C9W3J5"/>
<feature type="binding site" description="axial binding residue" evidence="9">
    <location>
        <position position="469"/>
    </location>
    <ligand>
        <name>heme</name>
        <dbReference type="ChEBI" id="CHEBI:30413"/>
    </ligand>
    <ligandPart>
        <name>Fe</name>
        <dbReference type="ChEBI" id="CHEBI:18248"/>
    </ligandPart>
</feature>
<dbReference type="Proteomes" id="UP000054279">
    <property type="component" value="Unassembled WGS sequence"/>
</dbReference>
<name>A0A0C9W3J5_SPHS4</name>
<dbReference type="Pfam" id="PF00067">
    <property type="entry name" value="p450"/>
    <property type="match status" value="1"/>
</dbReference>
<evidence type="ECO:0000256" key="11">
    <source>
        <dbReference type="SAM" id="Phobius"/>
    </source>
</evidence>
<sequence length="529" mass="59701">MSISVYIAALLLLSLWILYWIVQWIRRRSLDYLPGPSPTSWLIGNMDQILRPKEAGEAELMFTKNYGTAVYMKAPFGALQYILNTSGYNFPKAADRRLRQEIIVGRGILWAEGAHHARQRKIMSPAFSFSALRGFVPLFRTTARKAVMKIRKELGGDTKTVNMLSWMHRTTLDAIGEAGFGYKFEAVEKNRENKLAKVYEHFLPKTFMDISDISIAFEAFLGSIPSWLTSLITNIPVGRFKLLRDHRRIAAEIAREIIDKQTALYLSGKEGSKDIMSLLTRANLSEDPKTKLTHAELISQMTTLLFAGHDTTANATSWFLYEVAKRTDYQIILREEVKNAKEAAFNRGDAELSIADYDSMKYMLAAMKETLRYHPIVSHLSREAGKDDVIPLDIPQKTKNGETITSVPVSKGHYVLLSLAAYNRLPQVWGSDADQWRPERFLKDIKSTQKTTVGVIGNVSSFSSGLRSCIGWRFAVLEMQAILAELLENFEFSLPENVKIIPAFAGLRTPIVKGTKEKISELPLVVKPL</sequence>
<evidence type="ECO:0000256" key="7">
    <source>
        <dbReference type="ARBA" id="ARBA00023004"/>
    </source>
</evidence>
<evidence type="ECO:0000256" key="5">
    <source>
        <dbReference type="ARBA" id="ARBA00022723"/>
    </source>
</evidence>
<feature type="transmembrane region" description="Helical" evidence="11">
    <location>
        <begin position="6"/>
        <end position="22"/>
    </location>
</feature>
<dbReference type="PROSITE" id="PS00086">
    <property type="entry name" value="CYTOCHROME_P450"/>
    <property type="match status" value="1"/>
</dbReference>
<evidence type="ECO:0000256" key="3">
    <source>
        <dbReference type="ARBA" id="ARBA00010617"/>
    </source>
</evidence>
<dbReference type="GO" id="GO:0016705">
    <property type="term" value="F:oxidoreductase activity, acting on paired donors, with incorporation or reduction of molecular oxygen"/>
    <property type="evidence" value="ECO:0007669"/>
    <property type="project" value="InterPro"/>
</dbReference>
<keyword evidence="4 9" id="KW-0349">Heme</keyword>
<dbReference type="InterPro" id="IPR036396">
    <property type="entry name" value="Cyt_P450_sf"/>
</dbReference>
<dbReference type="InterPro" id="IPR001128">
    <property type="entry name" value="Cyt_P450"/>
</dbReference>
<dbReference type="InterPro" id="IPR050121">
    <property type="entry name" value="Cytochrome_P450_monoxygenase"/>
</dbReference>
<evidence type="ECO:0000256" key="8">
    <source>
        <dbReference type="ARBA" id="ARBA00023033"/>
    </source>
</evidence>
<evidence type="ECO:0000256" key="1">
    <source>
        <dbReference type="ARBA" id="ARBA00001971"/>
    </source>
</evidence>
<dbReference type="InterPro" id="IPR002401">
    <property type="entry name" value="Cyt_P450_E_grp-I"/>
</dbReference>
<keyword evidence="11" id="KW-0812">Transmembrane</keyword>
<dbReference type="HOGENOM" id="CLU_001570_5_11_1"/>
<evidence type="ECO:0000313" key="13">
    <source>
        <dbReference type="Proteomes" id="UP000054279"/>
    </source>
</evidence>
<dbReference type="GO" id="GO:0020037">
    <property type="term" value="F:heme binding"/>
    <property type="evidence" value="ECO:0007669"/>
    <property type="project" value="InterPro"/>
</dbReference>
<evidence type="ECO:0000256" key="10">
    <source>
        <dbReference type="RuleBase" id="RU000461"/>
    </source>
</evidence>
<dbReference type="EMBL" id="KN837106">
    <property type="protein sequence ID" value="KIJ46597.1"/>
    <property type="molecule type" value="Genomic_DNA"/>
</dbReference>
<accession>A0A0C9W3J5</accession>
<dbReference type="PANTHER" id="PTHR24305">
    <property type="entry name" value="CYTOCHROME P450"/>
    <property type="match status" value="1"/>
</dbReference>
<dbReference type="GO" id="GO:0005506">
    <property type="term" value="F:iron ion binding"/>
    <property type="evidence" value="ECO:0007669"/>
    <property type="project" value="InterPro"/>
</dbReference>
<protein>
    <recommendedName>
        <fullName evidence="14">Cytochrome P450</fullName>
    </recommendedName>
</protein>
<organism evidence="12 13">
    <name type="scientific">Sphaerobolus stellatus (strain SS14)</name>
    <dbReference type="NCBI Taxonomy" id="990650"/>
    <lineage>
        <taxon>Eukaryota</taxon>
        <taxon>Fungi</taxon>
        <taxon>Dikarya</taxon>
        <taxon>Basidiomycota</taxon>
        <taxon>Agaricomycotina</taxon>
        <taxon>Agaricomycetes</taxon>
        <taxon>Phallomycetidae</taxon>
        <taxon>Geastrales</taxon>
        <taxon>Sphaerobolaceae</taxon>
        <taxon>Sphaerobolus</taxon>
    </lineage>
</organism>
<comment type="cofactor">
    <cofactor evidence="1 9">
        <name>heme</name>
        <dbReference type="ChEBI" id="CHEBI:30413"/>
    </cofactor>
</comment>
<keyword evidence="13" id="KW-1185">Reference proteome</keyword>